<gene>
    <name evidence="1" type="ORF">GCM10022409_12990</name>
</gene>
<evidence type="ECO:0000313" key="2">
    <source>
        <dbReference type="Proteomes" id="UP001501469"/>
    </source>
</evidence>
<keyword evidence="2" id="KW-1185">Reference proteome</keyword>
<evidence type="ECO:0000313" key="1">
    <source>
        <dbReference type="EMBL" id="GAA4030153.1"/>
    </source>
</evidence>
<accession>A0ABP7TS15</accession>
<dbReference type="EMBL" id="BAABDK010000010">
    <property type="protein sequence ID" value="GAA4030153.1"/>
    <property type="molecule type" value="Genomic_DNA"/>
</dbReference>
<protein>
    <recommendedName>
        <fullName evidence="3">DUF2268 domain-containing protein</fullName>
    </recommendedName>
</protein>
<dbReference type="InterPro" id="IPR019853">
    <property type="entry name" value="GldB-like"/>
</dbReference>
<dbReference type="NCBIfam" id="NF047558">
    <property type="entry name" value="TPR_END_plus"/>
    <property type="match status" value="1"/>
</dbReference>
<proteinExistence type="predicted"/>
<reference evidence="2" key="1">
    <citation type="journal article" date="2019" name="Int. J. Syst. Evol. Microbiol.">
        <title>The Global Catalogue of Microorganisms (GCM) 10K type strain sequencing project: providing services to taxonomists for standard genome sequencing and annotation.</title>
        <authorList>
            <consortium name="The Broad Institute Genomics Platform"/>
            <consortium name="The Broad Institute Genome Sequencing Center for Infectious Disease"/>
            <person name="Wu L."/>
            <person name="Ma J."/>
        </authorList>
    </citation>
    <scope>NUCLEOTIDE SEQUENCE [LARGE SCALE GENOMIC DNA]</scope>
    <source>
        <strain evidence="2">JCM 17225</strain>
    </source>
</reference>
<name>A0ABP7TS15_9BACT</name>
<dbReference type="Pfam" id="PF25594">
    <property type="entry name" value="GldB_lipo"/>
    <property type="match status" value="1"/>
</dbReference>
<sequence>MPVSVSPKSLRQLEAAADSAYQAKGYVFAAERYEMLGQRARFATGRGNAHYNSACCRALVGQTDLALRELEAAVKAGYRDASQIQSDTDLASLRATPRYQQLLRRLAAHPETVPTDPEKALLVTADIDRFWRAYDHAQRQPDRAVAIYDQEYFDKGSVGLQDYYELKIKDTKLFVQNQEAKKDFYRSIRPNTQRVAAMTAQIRAGFRKMKELYPAAEFPPVYFVIGRFNSGGTASQHGMLIGTDQMSGAPDTPRGELSLWERNTLGPIETLPDIVAHEQVHYLQKKGGPSTLLRGAINEGMADFLAELTTGCRPTSRYYTYGDAHEKQVWADFTKEMDGTNWNNWIANGGTQETEEKPGDLGYYVGYRICQAYYEEQTDKKQAVHDILNISDYPAFLAASRYEAKLATR</sequence>
<evidence type="ECO:0008006" key="3">
    <source>
        <dbReference type="Google" id="ProtNLM"/>
    </source>
</evidence>
<dbReference type="Proteomes" id="UP001501469">
    <property type="component" value="Unassembled WGS sequence"/>
</dbReference>
<comment type="caution">
    <text evidence="1">The sequence shown here is derived from an EMBL/GenBank/DDBJ whole genome shotgun (WGS) entry which is preliminary data.</text>
</comment>
<organism evidence="1 2">
    <name type="scientific">Hymenobacter glaciei</name>
    <dbReference type="NCBI Taxonomy" id="877209"/>
    <lineage>
        <taxon>Bacteria</taxon>
        <taxon>Pseudomonadati</taxon>
        <taxon>Bacteroidota</taxon>
        <taxon>Cytophagia</taxon>
        <taxon>Cytophagales</taxon>
        <taxon>Hymenobacteraceae</taxon>
        <taxon>Hymenobacter</taxon>
    </lineage>
</organism>